<keyword evidence="2" id="KW-1185">Reference proteome</keyword>
<accession>A0A653BP96</accession>
<reference evidence="1 2" key="1">
    <citation type="submission" date="2019-01" db="EMBL/GenBank/DDBJ databases">
        <authorList>
            <person name="Sayadi A."/>
        </authorList>
    </citation>
    <scope>NUCLEOTIDE SEQUENCE [LARGE SCALE GENOMIC DNA]</scope>
</reference>
<dbReference type="EMBL" id="CAACVG010003336">
    <property type="protein sequence ID" value="VEN37431.1"/>
    <property type="molecule type" value="Genomic_DNA"/>
</dbReference>
<protein>
    <recommendedName>
        <fullName evidence="3">Odorant receptor</fullName>
    </recommendedName>
</protein>
<evidence type="ECO:0000313" key="2">
    <source>
        <dbReference type="Proteomes" id="UP000410492"/>
    </source>
</evidence>
<evidence type="ECO:0008006" key="3">
    <source>
        <dbReference type="Google" id="ProtNLM"/>
    </source>
</evidence>
<organism evidence="1 2">
    <name type="scientific">Callosobruchus maculatus</name>
    <name type="common">Southern cowpea weevil</name>
    <name type="synonym">Pulse bruchid</name>
    <dbReference type="NCBI Taxonomy" id="64391"/>
    <lineage>
        <taxon>Eukaryota</taxon>
        <taxon>Metazoa</taxon>
        <taxon>Ecdysozoa</taxon>
        <taxon>Arthropoda</taxon>
        <taxon>Hexapoda</taxon>
        <taxon>Insecta</taxon>
        <taxon>Pterygota</taxon>
        <taxon>Neoptera</taxon>
        <taxon>Endopterygota</taxon>
        <taxon>Coleoptera</taxon>
        <taxon>Polyphaga</taxon>
        <taxon>Cucujiformia</taxon>
        <taxon>Chrysomeloidea</taxon>
        <taxon>Chrysomelidae</taxon>
        <taxon>Bruchinae</taxon>
        <taxon>Bruchini</taxon>
        <taxon>Callosobruchus</taxon>
    </lineage>
</organism>
<gene>
    <name evidence="1" type="ORF">CALMAC_LOCUS2678</name>
</gene>
<proteinExistence type="predicted"/>
<dbReference type="Proteomes" id="UP000410492">
    <property type="component" value="Unassembled WGS sequence"/>
</dbReference>
<dbReference type="AlphaFoldDB" id="A0A653BP96"/>
<dbReference type="OrthoDB" id="6614360at2759"/>
<evidence type="ECO:0000313" key="1">
    <source>
        <dbReference type="EMBL" id="VEN37431.1"/>
    </source>
</evidence>
<sequence>LFNKTSELLYNHFFVCRNSISFAIIRDLSVVALTLIEFFGAFFIPAQLCINQAEEIKYSAYFSKWYEHPQYYRHISMMIVRDSLSIRMNAGGIVGLDLETALNVGKLTGSYYMFLRNFIES</sequence>
<name>A0A653BP96_CALMS</name>
<feature type="non-terminal residue" evidence="1">
    <location>
        <position position="1"/>
    </location>
</feature>